<organism evidence="1 2">
    <name type="scientific">Cupriavidus numazuensis</name>
    <dbReference type="NCBI Taxonomy" id="221992"/>
    <lineage>
        <taxon>Bacteria</taxon>
        <taxon>Pseudomonadati</taxon>
        <taxon>Pseudomonadota</taxon>
        <taxon>Betaproteobacteria</taxon>
        <taxon>Burkholderiales</taxon>
        <taxon>Burkholderiaceae</taxon>
        <taxon>Cupriavidus</taxon>
    </lineage>
</organism>
<evidence type="ECO:0000313" key="2">
    <source>
        <dbReference type="Proteomes" id="UP000672657"/>
    </source>
</evidence>
<dbReference type="EMBL" id="CAJPVI010000005">
    <property type="protein sequence ID" value="CAG2136143.1"/>
    <property type="molecule type" value="Genomic_DNA"/>
</dbReference>
<reference evidence="1 2" key="1">
    <citation type="submission" date="2021-03" db="EMBL/GenBank/DDBJ databases">
        <authorList>
            <person name="Peeters C."/>
        </authorList>
    </citation>
    <scope>NUCLEOTIDE SEQUENCE [LARGE SCALE GENOMIC DNA]</scope>
    <source>
        <strain evidence="1 2">LMG 26411</strain>
    </source>
</reference>
<keyword evidence="2" id="KW-1185">Reference proteome</keyword>
<comment type="caution">
    <text evidence="1">The sequence shown here is derived from an EMBL/GenBank/DDBJ whole genome shotgun (WGS) entry which is preliminary data.</text>
</comment>
<dbReference type="RefSeq" id="WP_211952392.1">
    <property type="nucleotide sequence ID" value="NZ_CAJPVI010000005.1"/>
</dbReference>
<sequence>MKTTITEVIAARQEAGAAYAAAAQAYLDAWVTLKAHDMACANGNVAAIDAGRGFAGLPEVVPHSEFLTASLHGGLVDRAVEQHDRIIRSLKG</sequence>
<name>A0ABM8TCH8_9BURK</name>
<accession>A0ABM8TCH8</accession>
<protein>
    <submittedName>
        <fullName evidence="1">Uncharacterized protein</fullName>
    </submittedName>
</protein>
<dbReference type="Proteomes" id="UP000672657">
    <property type="component" value="Unassembled WGS sequence"/>
</dbReference>
<evidence type="ECO:0000313" key="1">
    <source>
        <dbReference type="EMBL" id="CAG2136143.1"/>
    </source>
</evidence>
<proteinExistence type="predicted"/>
<gene>
    <name evidence="1" type="ORF">LMG26411_01201</name>
</gene>